<evidence type="ECO:0000313" key="1">
    <source>
        <dbReference type="EMBL" id="KAK8033949.1"/>
    </source>
</evidence>
<reference evidence="1 2" key="1">
    <citation type="submission" date="2023-01" db="EMBL/GenBank/DDBJ databases">
        <title>Analysis of 21 Apiospora genomes using comparative genomics revels a genus with tremendous synthesis potential of carbohydrate active enzymes and secondary metabolites.</title>
        <authorList>
            <person name="Sorensen T."/>
        </authorList>
    </citation>
    <scope>NUCLEOTIDE SEQUENCE [LARGE SCALE GENOMIC DNA]</scope>
    <source>
        <strain evidence="1 2">CBS 20057</strain>
    </source>
</reference>
<comment type="caution">
    <text evidence="1">The sequence shown here is derived from an EMBL/GenBank/DDBJ whole genome shotgun (WGS) entry which is preliminary data.</text>
</comment>
<evidence type="ECO:0000313" key="2">
    <source>
        <dbReference type="Proteomes" id="UP001396898"/>
    </source>
</evidence>
<name>A0ABR1SJR0_9PEZI</name>
<sequence length="73" mass="8099">MPVIVGLVRGNFFDVELDDVQSPGRMRFDFAQQGGNASPKIWARIAGGRFGNLWNGIFGNPTGNLLNHEQRKL</sequence>
<keyword evidence="2" id="KW-1185">Reference proteome</keyword>
<dbReference type="Proteomes" id="UP001396898">
    <property type="component" value="Unassembled WGS sequence"/>
</dbReference>
<dbReference type="EMBL" id="JAQQWI010000006">
    <property type="protein sequence ID" value="KAK8033949.1"/>
    <property type="molecule type" value="Genomic_DNA"/>
</dbReference>
<accession>A0ABR1SJR0</accession>
<organism evidence="1 2">
    <name type="scientific">Apiospora marii</name>
    <dbReference type="NCBI Taxonomy" id="335849"/>
    <lineage>
        <taxon>Eukaryota</taxon>
        <taxon>Fungi</taxon>
        <taxon>Dikarya</taxon>
        <taxon>Ascomycota</taxon>
        <taxon>Pezizomycotina</taxon>
        <taxon>Sordariomycetes</taxon>
        <taxon>Xylariomycetidae</taxon>
        <taxon>Amphisphaeriales</taxon>
        <taxon>Apiosporaceae</taxon>
        <taxon>Apiospora</taxon>
    </lineage>
</organism>
<gene>
    <name evidence="1" type="ORF">PG991_003347</name>
</gene>
<protein>
    <submittedName>
        <fullName evidence="1">Uncharacterized protein</fullName>
    </submittedName>
</protein>
<proteinExistence type="predicted"/>